<dbReference type="Proteomes" id="UP000433483">
    <property type="component" value="Unassembled WGS sequence"/>
</dbReference>
<evidence type="ECO:0000313" key="2">
    <source>
        <dbReference type="Proteomes" id="UP000433483"/>
    </source>
</evidence>
<dbReference type="OrthoDB" id="10291750at2759"/>
<evidence type="ECO:0000313" key="1">
    <source>
        <dbReference type="EMBL" id="KAE9201931.1"/>
    </source>
</evidence>
<name>A0A6A3XII1_9STRA</name>
<keyword evidence="2" id="KW-1185">Reference proteome</keyword>
<proteinExistence type="predicted"/>
<organism evidence="1 2">
    <name type="scientific">Phytophthora fragariae</name>
    <dbReference type="NCBI Taxonomy" id="53985"/>
    <lineage>
        <taxon>Eukaryota</taxon>
        <taxon>Sar</taxon>
        <taxon>Stramenopiles</taxon>
        <taxon>Oomycota</taxon>
        <taxon>Peronosporomycetes</taxon>
        <taxon>Peronosporales</taxon>
        <taxon>Peronosporaceae</taxon>
        <taxon>Phytophthora</taxon>
    </lineage>
</organism>
<comment type="caution">
    <text evidence="1">The sequence shown here is derived from an EMBL/GenBank/DDBJ whole genome shotgun (WGS) entry which is preliminary data.</text>
</comment>
<dbReference type="EMBL" id="QXGB01000886">
    <property type="protein sequence ID" value="KAE9201931.1"/>
    <property type="molecule type" value="Genomic_DNA"/>
</dbReference>
<gene>
    <name evidence="1" type="ORF">PF005_g14762</name>
</gene>
<sequence>MSEEVKSFCQIVFSATLLQCYESDGGGGIGCWNPDGTLRIIDRMKDISSCPTSRLRRLGRLHQESANRTDLKASYEKLCASDSPTGAELKANVSREMDRLVTEYKLSALSASRSSRALGEVHARAIPTFKLKRSFIV</sequence>
<protein>
    <submittedName>
        <fullName evidence="1">Uncharacterized protein</fullName>
    </submittedName>
</protein>
<dbReference type="AlphaFoldDB" id="A0A6A3XII1"/>
<reference evidence="1 2" key="1">
    <citation type="submission" date="2018-08" db="EMBL/GenBank/DDBJ databases">
        <title>Genomic investigation of the strawberry pathogen Phytophthora fragariae indicates pathogenicity is determined by transcriptional variation in three key races.</title>
        <authorList>
            <person name="Adams T.M."/>
            <person name="Armitage A.D."/>
            <person name="Sobczyk M.K."/>
            <person name="Bates H.J."/>
            <person name="Dunwell J.M."/>
            <person name="Nellist C.F."/>
            <person name="Harrison R.J."/>
        </authorList>
    </citation>
    <scope>NUCLEOTIDE SEQUENCE [LARGE SCALE GENOMIC DNA]</scope>
    <source>
        <strain evidence="1 2">NOV-27</strain>
    </source>
</reference>
<accession>A0A6A3XII1</accession>